<dbReference type="KEGG" id="knv:Pan216_15570"/>
<reference evidence="2 3" key="1">
    <citation type="submission" date="2019-02" db="EMBL/GenBank/DDBJ databases">
        <title>Deep-cultivation of Planctomycetes and their phenomic and genomic characterization uncovers novel biology.</title>
        <authorList>
            <person name="Wiegand S."/>
            <person name="Jogler M."/>
            <person name="Boedeker C."/>
            <person name="Pinto D."/>
            <person name="Vollmers J."/>
            <person name="Rivas-Marin E."/>
            <person name="Kohn T."/>
            <person name="Peeters S.H."/>
            <person name="Heuer A."/>
            <person name="Rast P."/>
            <person name="Oberbeckmann S."/>
            <person name="Bunk B."/>
            <person name="Jeske O."/>
            <person name="Meyerdierks A."/>
            <person name="Storesund J.E."/>
            <person name="Kallscheuer N."/>
            <person name="Luecker S."/>
            <person name="Lage O.M."/>
            <person name="Pohl T."/>
            <person name="Merkel B.J."/>
            <person name="Hornburger P."/>
            <person name="Mueller R.-W."/>
            <person name="Bruemmer F."/>
            <person name="Labrenz M."/>
            <person name="Spormann A.M."/>
            <person name="Op den Camp H."/>
            <person name="Overmann J."/>
            <person name="Amann R."/>
            <person name="Jetten M.S.M."/>
            <person name="Mascher T."/>
            <person name="Medema M.H."/>
            <person name="Devos D.P."/>
            <person name="Kaster A.-K."/>
            <person name="Ovreas L."/>
            <person name="Rohde M."/>
            <person name="Galperin M.Y."/>
            <person name="Jogler C."/>
        </authorList>
    </citation>
    <scope>NUCLEOTIDE SEQUENCE [LARGE SCALE GENOMIC DNA]</scope>
    <source>
        <strain evidence="2 3">Pan216</strain>
    </source>
</reference>
<keyword evidence="3" id="KW-1185">Reference proteome</keyword>
<accession>A0A518B152</accession>
<feature type="compositionally biased region" description="Polar residues" evidence="1">
    <location>
        <begin position="11"/>
        <end position="26"/>
    </location>
</feature>
<feature type="compositionally biased region" description="Basic and acidic residues" evidence="1">
    <location>
        <begin position="27"/>
        <end position="41"/>
    </location>
</feature>
<feature type="region of interest" description="Disordered" evidence="1">
    <location>
        <begin position="1"/>
        <end position="61"/>
    </location>
</feature>
<dbReference type="AlphaFoldDB" id="A0A518B152"/>
<evidence type="ECO:0000313" key="2">
    <source>
        <dbReference type="EMBL" id="QDU60708.1"/>
    </source>
</evidence>
<dbReference type="EMBL" id="CP036279">
    <property type="protein sequence ID" value="QDU60708.1"/>
    <property type="molecule type" value="Genomic_DNA"/>
</dbReference>
<gene>
    <name evidence="2" type="ORF">Pan216_15570</name>
</gene>
<proteinExistence type="predicted"/>
<organism evidence="2 3">
    <name type="scientific">Kolteria novifilia</name>
    <dbReference type="NCBI Taxonomy" id="2527975"/>
    <lineage>
        <taxon>Bacteria</taxon>
        <taxon>Pseudomonadati</taxon>
        <taxon>Planctomycetota</taxon>
        <taxon>Planctomycetia</taxon>
        <taxon>Kolteriales</taxon>
        <taxon>Kolteriaceae</taxon>
        <taxon>Kolteria</taxon>
    </lineage>
</organism>
<protein>
    <submittedName>
        <fullName evidence="2">Uncharacterized protein</fullName>
    </submittedName>
</protein>
<evidence type="ECO:0000313" key="3">
    <source>
        <dbReference type="Proteomes" id="UP000317093"/>
    </source>
</evidence>
<evidence type="ECO:0000256" key="1">
    <source>
        <dbReference type="SAM" id="MobiDB-lite"/>
    </source>
</evidence>
<dbReference type="Proteomes" id="UP000317093">
    <property type="component" value="Chromosome"/>
</dbReference>
<name>A0A518B152_9BACT</name>
<sequence length="61" mass="6505">MGVSRMPTASVGMTTKSLLGNELTNQDTKRLLGDEFTHKDTSCSPCSAHSVPAGEATRKPR</sequence>